<dbReference type="RefSeq" id="WP_146576259.1">
    <property type="nucleotide sequence ID" value="NZ_SJPM01000001.1"/>
</dbReference>
<dbReference type="Proteomes" id="UP000316213">
    <property type="component" value="Unassembled WGS sequence"/>
</dbReference>
<keyword evidence="2" id="KW-1185">Reference proteome</keyword>
<dbReference type="AlphaFoldDB" id="A0A5C6B075"/>
<evidence type="ECO:0000313" key="1">
    <source>
        <dbReference type="EMBL" id="TWU03814.1"/>
    </source>
</evidence>
<comment type="caution">
    <text evidence="1">The sequence shown here is derived from an EMBL/GenBank/DDBJ whole genome shotgun (WGS) entry which is preliminary data.</text>
</comment>
<gene>
    <name evidence="1" type="ORF">Pla100_07440</name>
</gene>
<organism evidence="1 2">
    <name type="scientific">Neorhodopirellula pilleata</name>
    <dbReference type="NCBI Taxonomy" id="2714738"/>
    <lineage>
        <taxon>Bacteria</taxon>
        <taxon>Pseudomonadati</taxon>
        <taxon>Planctomycetota</taxon>
        <taxon>Planctomycetia</taxon>
        <taxon>Pirellulales</taxon>
        <taxon>Pirellulaceae</taxon>
        <taxon>Neorhodopirellula</taxon>
    </lineage>
</organism>
<sequence>MTIRPDVALSLLDECTGDDLWSIEHCQLRRVPPQWIDELADAYESSFRISSQTIYVADEQHGRRAVNQYYGVRDVDLAKRIGRELGLDVDQLEAVALSRQAVVRMIKEAIMDG</sequence>
<dbReference type="EMBL" id="SJPM01000001">
    <property type="protein sequence ID" value="TWU03814.1"/>
    <property type="molecule type" value="Genomic_DNA"/>
</dbReference>
<dbReference type="OrthoDB" id="292234at2"/>
<accession>A0A5C6B075</accession>
<evidence type="ECO:0000313" key="2">
    <source>
        <dbReference type="Proteomes" id="UP000316213"/>
    </source>
</evidence>
<reference evidence="1 2" key="1">
    <citation type="submission" date="2019-02" db="EMBL/GenBank/DDBJ databases">
        <title>Deep-cultivation of Planctomycetes and their phenomic and genomic characterization uncovers novel biology.</title>
        <authorList>
            <person name="Wiegand S."/>
            <person name="Jogler M."/>
            <person name="Boedeker C."/>
            <person name="Pinto D."/>
            <person name="Vollmers J."/>
            <person name="Rivas-Marin E."/>
            <person name="Kohn T."/>
            <person name="Peeters S.H."/>
            <person name="Heuer A."/>
            <person name="Rast P."/>
            <person name="Oberbeckmann S."/>
            <person name="Bunk B."/>
            <person name="Jeske O."/>
            <person name="Meyerdierks A."/>
            <person name="Storesund J.E."/>
            <person name="Kallscheuer N."/>
            <person name="Luecker S."/>
            <person name="Lage O.M."/>
            <person name="Pohl T."/>
            <person name="Merkel B.J."/>
            <person name="Hornburger P."/>
            <person name="Mueller R.-W."/>
            <person name="Bruemmer F."/>
            <person name="Labrenz M."/>
            <person name="Spormann A.M."/>
            <person name="Op Den Camp H."/>
            <person name="Overmann J."/>
            <person name="Amann R."/>
            <person name="Jetten M.S.M."/>
            <person name="Mascher T."/>
            <person name="Medema M.H."/>
            <person name="Devos D.P."/>
            <person name="Kaster A.-K."/>
            <person name="Ovreas L."/>
            <person name="Rohde M."/>
            <person name="Galperin M.Y."/>
            <person name="Jogler C."/>
        </authorList>
    </citation>
    <scope>NUCLEOTIDE SEQUENCE [LARGE SCALE GENOMIC DNA]</scope>
    <source>
        <strain evidence="1 2">Pla100</strain>
    </source>
</reference>
<protein>
    <submittedName>
        <fullName evidence="1">Uncharacterized protein</fullName>
    </submittedName>
</protein>
<name>A0A5C6B075_9BACT</name>
<proteinExistence type="predicted"/>